<dbReference type="EMBL" id="VANS01000001">
    <property type="protein sequence ID" value="TMM55410.1"/>
    <property type="molecule type" value="Genomic_DNA"/>
</dbReference>
<accession>A0A5S3PP89</accession>
<dbReference type="OrthoDB" id="7874312at2"/>
<comment type="caution">
    <text evidence="2">The sequence shown here is derived from an EMBL/GenBank/DDBJ whole genome shotgun (WGS) entry which is preliminary data.</text>
</comment>
<evidence type="ECO:0000313" key="3">
    <source>
        <dbReference type="Proteomes" id="UP000309550"/>
    </source>
</evidence>
<proteinExistence type="predicted"/>
<sequence length="124" mass="14150">MAQGIDITGKADHLRRAIEAHLGVRGRDLDHALRRAGRRLPRRVRAQAQMIARAERFGGNPKLERRLDATRLAAAFDAVDRYLAQVDRADLRRARLIGILAVIAFNLVVIFALFVIWLRWRGYV</sequence>
<organism evidence="2 3">
    <name type="scientific">Sulfitobacter sabulilitoris</name>
    <dbReference type="NCBI Taxonomy" id="2562655"/>
    <lineage>
        <taxon>Bacteria</taxon>
        <taxon>Pseudomonadati</taxon>
        <taxon>Pseudomonadota</taxon>
        <taxon>Alphaproteobacteria</taxon>
        <taxon>Rhodobacterales</taxon>
        <taxon>Roseobacteraceae</taxon>
        <taxon>Sulfitobacter</taxon>
    </lineage>
</organism>
<keyword evidence="1" id="KW-0472">Membrane</keyword>
<keyword evidence="1" id="KW-1133">Transmembrane helix</keyword>
<name>A0A5S3PP89_9RHOB</name>
<reference evidence="2 3" key="1">
    <citation type="submission" date="2019-05" db="EMBL/GenBank/DDBJ databases">
        <title>Sulfitobacter sabulilitoris sp. nov., isolated from a marine sand.</title>
        <authorList>
            <person name="Yoon J.-H."/>
        </authorList>
    </citation>
    <scope>NUCLEOTIDE SEQUENCE [LARGE SCALE GENOMIC DNA]</scope>
    <source>
        <strain evidence="2 3">HSMS-29</strain>
    </source>
</reference>
<evidence type="ECO:0000313" key="2">
    <source>
        <dbReference type="EMBL" id="TMM55410.1"/>
    </source>
</evidence>
<dbReference type="RefSeq" id="WP_138661579.1">
    <property type="nucleotide sequence ID" value="NZ_VANS01000001.1"/>
</dbReference>
<evidence type="ECO:0000256" key="1">
    <source>
        <dbReference type="SAM" id="Phobius"/>
    </source>
</evidence>
<keyword evidence="1" id="KW-0812">Transmembrane</keyword>
<protein>
    <submittedName>
        <fullName evidence="2">Uncharacterized protein</fullName>
    </submittedName>
</protein>
<feature type="transmembrane region" description="Helical" evidence="1">
    <location>
        <begin position="96"/>
        <end position="118"/>
    </location>
</feature>
<dbReference type="AlphaFoldDB" id="A0A5S3PP89"/>
<keyword evidence="3" id="KW-1185">Reference proteome</keyword>
<dbReference type="Proteomes" id="UP000309550">
    <property type="component" value="Unassembled WGS sequence"/>
</dbReference>
<gene>
    <name evidence="2" type="ORF">FDT80_07625</name>
</gene>